<keyword evidence="2" id="KW-1185">Reference proteome</keyword>
<evidence type="ECO:0000313" key="2">
    <source>
        <dbReference type="Proteomes" id="UP000886998"/>
    </source>
</evidence>
<organism evidence="1 2">
    <name type="scientific">Trichonephila inaurata madagascariensis</name>
    <dbReference type="NCBI Taxonomy" id="2747483"/>
    <lineage>
        <taxon>Eukaryota</taxon>
        <taxon>Metazoa</taxon>
        <taxon>Ecdysozoa</taxon>
        <taxon>Arthropoda</taxon>
        <taxon>Chelicerata</taxon>
        <taxon>Arachnida</taxon>
        <taxon>Araneae</taxon>
        <taxon>Araneomorphae</taxon>
        <taxon>Entelegynae</taxon>
        <taxon>Araneoidea</taxon>
        <taxon>Nephilidae</taxon>
        <taxon>Trichonephila</taxon>
        <taxon>Trichonephila inaurata</taxon>
    </lineage>
</organism>
<sequence>MVPITEIHFSLARSISQTSNMNRKVRSDNSKWREGSLPCIVIKGFSPKVSVRVELPTPSRLMVPEFFHARNPEEGLGVDQVCQAYEDCLSMSKVKGFCSCPDFTNTFQAYVPKIFHDGTRRAFKGGQLCVKFMNWIC</sequence>
<comment type="caution">
    <text evidence="1">The sequence shown here is derived from an EMBL/GenBank/DDBJ whole genome shotgun (WGS) entry which is preliminary data.</text>
</comment>
<gene>
    <name evidence="1" type="ORF">TNIN_405511</name>
</gene>
<proteinExistence type="predicted"/>
<protein>
    <submittedName>
        <fullName evidence="1">Uncharacterized protein</fullName>
    </submittedName>
</protein>
<reference evidence="1" key="1">
    <citation type="submission" date="2020-08" db="EMBL/GenBank/DDBJ databases">
        <title>Multicomponent nature underlies the extraordinary mechanical properties of spider dragline silk.</title>
        <authorList>
            <person name="Kono N."/>
            <person name="Nakamura H."/>
            <person name="Mori M."/>
            <person name="Yoshida Y."/>
            <person name="Ohtoshi R."/>
            <person name="Malay A.D."/>
            <person name="Moran D.A.P."/>
            <person name="Tomita M."/>
            <person name="Numata K."/>
            <person name="Arakawa K."/>
        </authorList>
    </citation>
    <scope>NUCLEOTIDE SEQUENCE</scope>
</reference>
<dbReference type="Proteomes" id="UP000886998">
    <property type="component" value="Unassembled WGS sequence"/>
</dbReference>
<name>A0A8X6I894_9ARAC</name>
<dbReference type="AlphaFoldDB" id="A0A8X6I894"/>
<accession>A0A8X6I894</accession>
<dbReference type="EMBL" id="BMAV01024668">
    <property type="protein sequence ID" value="GFS35161.1"/>
    <property type="molecule type" value="Genomic_DNA"/>
</dbReference>
<evidence type="ECO:0000313" key="1">
    <source>
        <dbReference type="EMBL" id="GFS35161.1"/>
    </source>
</evidence>